<keyword evidence="2" id="KW-0808">Transferase</keyword>
<dbReference type="EMBL" id="WNVG01000015">
    <property type="protein sequence ID" value="MDZ5032414.1"/>
    <property type="molecule type" value="Genomic_DNA"/>
</dbReference>
<evidence type="ECO:0000259" key="3">
    <source>
        <dbReference type="Pfam" id="PF00155"/>
    </source>
</evidence>
<dbReference type="GO" id="GO:0006520">
    <property type="term" value="P:amino acid metabolic process"/>
    <property type="evidence" value="ECO:0007669"/>
    <property type="project" value="TreeGrafter"/>
</dbReference>
<dbReference type="GO" id="GO:0008483">
    <property type="term" value="F:transaminase activity"/>
    <property type="evidence" value="ECO:0007669"/>
    <property type="project" value="UniProtKB-KW"/>
</dbReference>
<dbReference type="InterPro" id="IPR004838">
    <property type="entry name" value="NHTrfase_class1_PyrdxlP-BS"/>
</dbReference>
<dbReference type="PANTHER" id="PTHR43795">
    <property type="entry name" value="BIFUNCTIONAL ASPARTATE AMINOTRANSFERASE AND GLUTAMATE/ASPARTATE-PREPHENATE AMINOTRANSFERASE-RELATED"/>
    <property type="match status" value="1"/>
</dbReference>
<organism evidence="5 6">
    <name type="scientific">Clostridium perfringens</name>
    <dbReference type="NCBI Taxonomy" id="1502"/>
    <lineage>
        <taxon>Bacteria</taxon>
        <taxon>Bacillati</taxon>
        <taxon>Bacillota</taxon>
        <taxon>Clostridia</taxon>
        <taxon>Eubacteriales</taxon>
        <taxon>Clostridiaceae</taxon>
        <taxon>Clostridium</taxon>
    </lineage>
</organism>
<dbReference type="RefSeq" id="WP_198603202.1">
    <property type="nucleotide sequence ID" value="NZ_CATNWK010000016.1"/>
</dbReference>
<dbReference type="NCBIfam" id="NF006755">
    <property type="entry name" value="PRK09275.1"/>
    <property type="match status" value="1"/>
</dbReference>
<dbReference type="AlphaFoldDB" id="A0AAW9IQI1"/>
<dbReference type="Gene3D" id="3.40.640.10">
    <property type="entry name" value="Type I PLP-dependent aspartate aminotransferase-like (Major domain)"/>
    <property type="match status" value="1"/>
</dbReference>
<evidence type="ECO:0000313" key="4">
    <source>
        <dbReference type="EMBL" id="MDZ4998675.1"/>
    </source>
</evidence>
<evidence type="ECO:0000256" key="1">
    <source>
        <dbReference type="ARBA" id="ARBA00022898"/>
    </source>
</evidence>
<dbReference type="GO" id="GO:0016829">
    <property type="term" value="F:lyase activity"/>
    <property type="evidence" value="ECO:0007669"/>
    <property type="project" value="UniProtKB-KW"/>
</dbReference>
<dbReference type="CDD" id="cd00609">
    <property type="entry name" value="AAT_like"/>
    <property type="match status" value="1"/>
</dbReference>
<proteinExistence type="inferred from homology"/>
<gene>
    <name evidence="5" type="primary">aspD</name>
    <name evidence="4" type="ORF">GNF79_06075</name>
    <name evidence="5" type="ORF">GNF81_06355</name>
</gene>
<dbReference type="InterPro" id="IPR015421">
    <property type="entry name" value="PyrdxlP-dep_Trfase_major"/>
</dbReference>
<dbReference type="Gene3D" id="1.10.20.110">
    <property type="match status" value="1"/>
</dbReference>
<protein>
    <recommendedName>
        <fullName evidence="2">Aminotransferase</fullName>
        <ecNumber evidence="2">2.6.1.-</ecNumber>
    </recommendedName>
</protein>
<comment type="caution">
    <text evidence="5">The sequence shown here is derived from an EMBL/GenBank/DDBJ whole genome shotgun (WGS) entry which is preliminary data.</text>
</comment>
<name>A0AAW9IQI1_CLOPF</name>
<dbReference type="PANTHER" id="PTHR43795:SF2">
    <property type="entry name" value="BIFUNCTIONAL ASPARTATE AMINOTRANSFERASE AND GLUTAMATE_ASPARTATE-PREPHENATE AMINOTRANSFERASE"/>
    <property type="match status" value="1"/>
</dbReference>
<sequence>MTNKNLQLEELKKIYGKISPFEFKNKLIDLAKDKKSAHILLDAGRGNPNWTASTPRDAFFTFGHFAVSETKRTFESCDLAGIPHKEGVYNRFLKFIEENKNFPAIELLEKIIDYGIKEKGFNPDDFLYELCDAIIGDNYPYPDRMLPHIEAIVHDYFLKELCYLPPSKKFKLFAVEGATAAMCYIFDSLIANELLQRKDKIAIMTPIFTPYLEIPQLPRYDLESIYIHASEINEEGSYTWQYPEEELNKLKDPSIKALFLVNPSNPPSMAIHDKSKELLKDIVTNYNPNLMIISDDVYGTFVNKFQSLVADLPHNSIGVYSYSKYFGVTGWRLGTLALYEDNIFDKLISELPSEKKEMVNKRYESLSTDPEKIPFIDRIVADSRQVALNHTAGLSTPQQVQMAFFSAFSLVDKENTYKNQTIAICHRRQRLLFEGLDLPIKENPYDASYYAEFDLLQWALKNYGPEFANYLESNYKPVDVLYKLAQESSIVLLSGGGFQGPEWSVRISLANLDDDAYSEIGTVLRKILEDFVHHWKSSTK</sequence>
<dbReference type="Pfam" id="PF00155">
    <property type="entry name" value="Aminotran_1_2"/>
    <property type="match status" value="1"/>
</dbReference>
<dbReference type="Gene3D" id="3.90.1150.10">
    <property type="entry name" value="Aspartate Aminotransferase, domain 1"/>
    <property type="match status" value="1"/>
</dbReference>
<keyword evidence="1" id="KW-0663">Pyridoxal phosphate</keyword>
<keyword evidence="5" id="KW-0456">Lyase</keyword>
<dbReference type="InterPro" id="IPR004839">
    <property type="entry name" value="Aminotransferase_I/II_large"/>
</dbReference>
<dbReference type="SUPFAM" id="SSF53383">
    <property type="entry name" value="PLP-dependent transferases"/>
    <property type="match status" value="1"/>
</dbReference>
<dbReference type="EC" id="2.6.1.-" evidence="2"/>
<evidence type="ECO:0000256" key="2">
    <source>
        <dbReference type="RuleBase" id="RU000481"/>
    </source>
</evidence>
<evidence type="ECO:0000313" key="6">
    <source>
        <dbReference type="Proteomes" id="UP001289066"/>
    </source>
</evidence>
<evidence type="ECO:0000313" key="5">
    <source>
        <dbReference type="EMBL" id="MDZ5032414.1"/>
    </source>
</evidence>
<accession>A0AAW9IQI1</accession>
<dbReference type="PROSITE" id="PS00105">
    <property type="entry name" value="AA_TRANSFER_CLASS_1"/>
    <property type="match status" value="1"/>
</dbReference>
<dbReference type="GO" id="GO:0030170">
    <property type="term" value="F:pyridoxal phosphate binding"/>
    <property type="evidence" value="ECO:0007669"/>
    <property type="project" value="InterPro"/>
</dbReference>
<keyword evidence="2" id="KW-0032">Aminotransferase</keyword>
<comment type="similarity">
    <text evidence="2">Belongs to the class-I pyridoxal-phosphate-dependent aminotransferase family.</text>
</comment>
<comment type="cofactor">
    <cofactor evidence="2">
        <name>pyridoxal 5'-phosphate</name>
        <dbReference type="ChEBI" id="CHEBI:597326"/>
    </cofactor>
</comment>
<dbReference type="InterPro" id="IPR015424">
    <property type="entry name" value="PyrdxlP-dep_Trfase"/>
</dbReference>
<dbReference type="InterPro" id="IPR015422">
    <property type="entry name" value="PyrdxlP-dep_Trfase_small"/>
</dbReference>
<feature type="domain" description="Aminotransferase class I/classII large" evidence="3">
    <location>
        <begin position="195"/>
        <end position="517"/>
    </location>
</feature>
<reference evidence="5" key="1">
    <citation type="submission" date="2019-11" db="EMBL/GenBank/DDBJ databases">
        <title>Characterization of Clostridium perfringens isolates from swine manure treated agricultural soils.</title>
        <authorList>
            <person name="Wushke S.T."/>
        </authorList>
    </citation>
    <scope>NUCLEOTIDE SEQUENCE</scope>
    <source>
        <strain evidence="5">X15</strain>
        <strain evidence="4">X26</strain>
    </source>
</reference>
<dbReference type="InterPro" id="IPR050478">
    <property type="entry name" value="Ethylene_sulfur-biosynth"/>
</dbReference>
<dbReference type="NCBIfam" id="TIGR03801">
    <property type="entry name" value="asp_4_decarbox"/>
    <property type="match status" value="1"/>
</dbReference>
<dbReference type="Proteomes" id="UP001289066">
    <property type="component" value="Unassembled WGS sequence"/>
</dbReference>
<dbReference type="InterPro" id="IPR022518">
    <property type="entry name" value="Aspartate_4-decarboxylase"/>
</dbReference>
<dbReference type="Proteomes" id="UP001291306">
    <property type="component" value="Unassembled WGS sequence"/>
</dbReference>
<dbReference type="EMBL" id="WNVC01000014">
    <property type="protein sequence ID" value="MDZ4998675.1"/>
    <property type="molecule type" value="Genomic_DNA"/>
</dbReference>